<protein>
    <submittedName>
        <fullName evidence="3">Uncharacterized protein</fullName>
    </submittedName>
</protein>
<organism evidence="3 4">
    <name type="scientific">Botryotinia fuckeliana (strain B05.10)</name>
    <name type="common">Noble rot fungus</name>
    <name type="synonym">Botrytis cinerea</name>
    <dbReference type="NCBI Taxonomy" id="332648"/>
    <lineage>
        <taxon>Eukaryota</taxon>
        <taxon>Fungi</taxon>
        <taxon>Dikarya</taxon>
        <taxon>Ascomycota</taxon>
        <taxon>Pezizomycotina</taxon>
        <taxon>Leotiomycetes</taxon>
        <taxon>Helotiales</taxon>
        <taxon>Sclerotiniaceae</taxon>
        <taxon>Botrytis</taxon>
    </lineage>
</organism>
<feature type="region of interest" description="Disordered" evidence="2">
    <location>
        <begin position="37"/>
        <end position="120"/>
    </location>
</feature>
<evidence type="ECO:0000313" key="3">
    <source>
        <dbReference type="EMBL" id="ATZ55884.1"/>
    </source>
</evidence>
<sequence>MLRALKLVMSPDEAAALIVTSTSSTHQAHIKYTPSKMIAKEKKKNLPLRPKGQNTKPPAASAAKNVSAGGGTISKAEKKRKKKDAEMEEEVERRVKQRLADGNQEASNAAAGGGEEMPGVEKTLVSTRILTPGQALRKGELLAELAQVKGVRALLQEEKKALKSRQAALDAQQKELQKRQEDNQTSFDQCVKELKSLS</sequence>
<accession>A0A384JZS9</accession>
<reference evidence="3 4" key="3">
    <citation type="journal article" date="2017" name="Mol. Plant Pathol.">
        <title>A gapless genome sequence of the fungus Botrytis cinerea.</title>
        <authorList>
            <person name="Van Kan J.A."/>
            <person name="Stassen J.H."/>
            <person name="Mosbach A."/>
            <person name="Van Der Lee T.A."/>
            <person name="Faino L."/>
            <person name="Farmer A.D."/>
            <person name="Papasotiriou D.G."/>
            <person name="Zhou S."/>
            <person name="Seidl M.F."/>
            <person name="Cottam E."/>
            <person name="Edel D."/>
            <person name="Hahn M."/>
            <person name="Schwartz D.C."/>
            <person name="Dietrich R.A."/>
            <person name="Widdison S."/>
            <person name="Scalliet G."/>
        </authorList>
    </citation>
    <scope>NUCLEOTIDE SEQUENCE [LARGE SCALE GENOMIC DNA]</scope>
    <source>
        <strain evidence="3 4">B05.10</strain>
    </source>
</reference>
<evidence type="ECO:0000256" key="2">
    <source>
        <dbReference type="SAM" id="MobiDB-lite"/>
    </source>
</evidence>
<reference evidence="3 4" key="1">
    <citation type="journal article" date="2011" name="PLoS Genet.">
        <title>Genomic analysis of the necrotrophic fungal pathogens Sclerotinia sclerotiorum and Botrytis cinerea.</title>
        <authorList>
            <person name="Amselem J."/>
            <person name="Cuomo C.A."/>
            <person name="van Kan J.A."/>
            <person name="Viaud M."/>
            <person name="Benito E.P."/>
            <person name="Couloux A."/>
            <person name="Coutinho P.M."/>
            <person name="de Vries R.P."/>
            <person name="Dyer P.S."/>
            <person name="Fillinger S."/>
            <person name="Fournier E."/>
            <person name="Gout L."/>
            <person name="Hahn M."/>
            <person name="Kohn L."/>
            <person name="Lapalu N."/>
            <person name="Plummer K.M."/>
            <person name="Pradier J.M."/>
            <person name="Quevillon E."/>
            <person name="Sharon A."/>
            <person name="Simon A."/>
            <person name="ten Have A."/>
            <person name="Tudzynski B."/>
            <person name="Tudzynski P."/>
            <person name="Wincker P."/>
            <person name="Andrew M."/>
            <person name="Anthouard V."/>
            <person name="Beever R.E."/>
            <person name="Beffa R."/>
            <person name="Benoit I."/>
            <person name="Bouzid O."/>
            <person name="Brault B."/>
            <person name="Chen Z."/>
            <person name="Choquer M."/>
            <person name="Collemare J."/>
            <person name="Cotton P."/>
            <person name="Danchin E.G."/>
            <person name="Da Silva C."/>
            <person name="Gautier A."/>
            <person name="Giraud C."/>
            <person name="Giraud T."/>
            <person name="Gonzalez C."/>
            <person name="Grossetete S."/>
            <person name="Guldener U."/>
            <person name="Henrissat B."/>
            <person name="Howlett B.J."/>
            <person name="Kodira C."/>
            <person name="Kretschmer M."/>
            <person name="Lappartient A."/>
            <person name="Leroch M."/>
            <person name="Levis C."/>
            <person name="Mauceli E."/>
            <person name="Neuveglise C."/>
            <person name="Oeser B."/>
            <person name="Pearson M."/>
            <person name="Poulain J."/>
            <person name="Poussereau N."/>
            <person name="Quesneville H."/>
            <person name="Rascle C."/>
            <person name="Schumacher J."/>
            <person name="Segurens B."/>
            <person name="Sexton A."/>
            <person name="Silva E."/>
            <person name="Sirven C."/>
            <person name="Soanes D.M."/>
            <person name="Talbot N.J."/>
            <person name="Templeton M."/>
            <person name="Yandava C."/>
            <person name="Yarden O."/>
            <person name="Zeng Q."/>
            <person name="Rollins J.A."/>
            <person name="Lebrun M.H."/>
            <person name="Dickman M."/>
        </authorList>
    </citation>
    <scope>NUCLEOTIDE SEQUENCE [LARGE SCALE GENOMIC DNA]</scope>
    <source>
        <strain evidence="3 4">B05.10</strain>
    </source>
</reference>
<reference evidence="3 4" key="2">
    <citation type="journal article" date="2012" name="Eukaryot. Cell">
        <title>Genome update of Botrytis cinerea strains B05.10 and T4.</title>
        <authorList>
            <person name="Staats M."/>
            <person name="van Kan J.A."/>
        </authorList>
    </citation>
    <scope>NUCLEOTIDE SEQUENCE [LARGE SCALE GENOMIC DNA]</scope>
    <source>
        <strain evidence="3 4">B05.10</strain>
    </source>
</reference>
<name>A0A384JZS9_BOTFB</name>
<proteinExistence type="predicted"/>
<dbReference type="AlphaFoldDB" id="A0A384JZS9"/>
<keyword evidence="4" id="KW-1185">Reference proteome</keyword>
<dbReference type="EMBL" id="CP009816">
    <property type="protein sequence ID" value="ATZ55884.1"/>
    <property type="molecule type" value="Genomic_DNA"/>
</dbReference>
<evidence type="ECO:0000256" key="1">
    <source>
        <dbReference type="SAM" id="Coils"/>
    </source>
</evidence>
<dbReference type="KEGG" id="bfu:BCIN_12g04340"/>
<evidence type="ECO:0000313" key="4">
    <source>
        <dbReference type="Proteomes" id="UP000001798"/>
    </source>
</evidence>
<dbReference type="Proteomes" id="UP000001798">
    <property type="component" value="Chromosome 12"/>
</dbReference>
<dbReference type="VEuPathDB" id="FungiDB:Bcin12g04340"/>
<feature type="coiled-coil region" evidence="1">
    <location>
        <begin position="145"/>
        <end position="179"/>
    </location>
</feature>
<gene>
    <name evidence="3" type="ORF">BCIN_12g04340</name>
</gene>
<dbReference type="RefSeq" id="XP_024552249.1">
    <property type="nucleotide sequence ID" value="XM_024696439.1"/>
</dbReference>
<dbReference type="GeneID" id="36394737"/>
<keyword evidence="1" id="KW-0175">Coiled coil</keyword>